<dbReference type="SUPFAM" id="SSF158668">
    <property type="entry name" value="MtlR-like"/>
    <property type="match status" value="1"/>
</dbReference>
<proteinExistence type="predicted"/>
<dbReference type="InterPro" id="IPR038026">
    <property type="entry name" value="MtlR-like_sf"/>
</dbReference>
<reference evidence="1 2" key="1">
    <citation type="submission" date="2018-07" db="EMBL/GenBank/DDBJ databases">
        <title>Freshwater and sediment microbial communities from various areas in North America, analyzing microbe dynamics in response to fracking.</title>
        <authorList>
            <person name="Lamendella R."/>
        </authorList>
    </citation>
    <scope>NUCLEOTIDE SEQUENCE [LARGE SCALE GENOMIC DNA]</scope>
    <source>
        <strain evidence="1 2">105B</strain>
    </source>
</reference>
<dbReference type="Proteomes" id="UP000253647">
    <property type="component" value="Unassembled WGS sequence"/>
</dbReference>
<dbReference type="Gene3D" id="1.20.120.330">
    <property type="entry name" value="Nucleotidyltransferases domain 2"/>
    <property type="match status" value="1"/>
</dbReference>
<accession>A0A368XKD0</accession>
<evidence type="ECO:0008006" key="3">
    <source>
        <dbReference type="Google" id="ProtNLM"/>
    </source>
</evidence>
<organism evidence="1 2">
    <name type="scientific">Marinobacter nauticus</name>
    <name type="common">Marinobacter hydrocarbonoclasticus</name>
    <name type="synonym">Marinobacter aquaeolei</name>
    <dbReference type="NCBI Taxonomy" id="2743"/>
    <lineage>
        <taxon>Bacteria</taxon>
        <taxon>Pseudomonadati</taxon>
        <taxon>Pseudomonadota</taxon>
        <taxon>Gammaproteobacteria</taxon>
        <taxon>Pseudomonadales</taxon>
        <taxon>Marinobacteraceae</taxon>
        <taxon>Marinobacter</taxon>
    </lineage>
</organism>
<sequence>MESISNLYEALQGEDDLGVVVRSHIIIEQRLNSFVEALLVSSEHFTKMKLDFHQTVKLAVALGLNKRFESPLNSLGSLRNGFAHSIRPEISKQDAKNLYKSFSAEDKEILHRSVKRTQGRHPDNQLSDYRSSTPKEQFSLNAVVLCAALDSAIQQIPNQ</sequence>
<gene>
    <name evidence="1" type="ORF">DET61_1081</name>
</gene>
<comment type="caution">
    <text evidence="1">The sequence shown here is derived from an EMBL/GenBank/DDBJ whole genome shotgun (WGS) entry which is preliminary data.</text>
</comment>
<protein>
    <recommendedName>
        <fullName evidence="3">RiboL-PSP-HEPN domain-containing protein</fullName>
    </recommendedName>
</protein>
<evidence type="ECO:0000313" key="2">
    <source>
        <dbReference type="Proteomes" id="UP000253647"/>
    </source>
</evidence>
<dbReference type="EMBL" id="QPJI01000008">
    <property type="protein sequence ID" value="RCW67646.1"/>
    <property type="molecule type" value="Genomic_DNA"/>
</dbReference>
<name>A0A368XKD0_MARNT</name>
<dbReference type="AlphaFoldDB" id="A0A368XKD0"/>
<evidence type="ECO:0000313" key="1">
    <source>
        <dbReference type="EMBL" id="RCW67646.1"/>
    </source>
</evidence>